<gene>
    <name evidence="3" type="ORF">X975_18053</name>
</gene>
<dbReference type="InterPro" id="IPR016186">
    <property type="entry name" value="C-type_lectin-like/link_sf"/>
</dbReference>
<sequence>MWIGIRREAGFYIKRHPKPDLFQESTRWGLKWEDTVLEYDCVALNITSGLLFTLPCSKPLMFTCQSLDTEPYPEKSIICEEDGHVSVRILPSKDATIPLQLNDCWSVNSAMAFEAGAAVCVKEEGLIKLISVVSPWLRTGSRSRLTALYKARCVKIEEIEEVKVPDCTNIFDFDCLHKRRNDRNMKAWIAPEISESIPSTDYSKYILKCIVQIDDRVFDSKNDYLRYQWYKNNVPISQQDFLFGINFYADLSKNNFEKTVRQGSYKCEARLSYSQNTTTSQEINFLFSDISTYLFIIRGISRQRYRDFSQLEFKSLKKNITNSMSTFLKAVNVYKIMWDFHNISLYENYASITLLLYINWTESWNKMGIKNGHEVYMILKKAQEENIKVFKDWGNVSFELQSIDTCFEEDVSSAELSQKLTWPDTSHTKNAVSDPLCLNNWKLEKRVCQASFYYGAQWSFFDYSQCTSFQHRIEDFKSQCPVGFKEIRKNLCYEIHNEKYDWDTANDVCARTSSRILTIDTLNQTNLYAAMDLRTHYWIEGRDSFKSPLLAEYSKSDFEHELCFKPVRTNGQPTDGSIQEERDCFSTIGFYNFPTYPCSKKFSFVCIHQPTKLLSSNIFSKTWRKLTNSDTCYLIENENVHWQEARDLCQKIDRDSYLLRSIQNTEVYSSFKMLLDEQSKHSEDMTASWWINLVHDGDGFKWLNSNRTELEFVDWDPRTEFSAVNSYGLLSLMKFPDKTIRWSLDNRDATHGYICERHNCKDTRPTVAYIEDRTQVTQNTSVENETSLLGLLDFRCVPSGWYLTNSVLWFKDGISVTPDEDSSRLTVPVFSWSTALQGYYWCSVEKEQPLERIVSSKILFRIPGVHTYALSLLSKDKNIWFEWYGFLFSGCEQPTEFLSALAKVLPASVQNITVKNMTYDAHSSKVNTTLHLIYPDSARNEKMKKIYWKN</sequence>
<dbReference type="InterPro" id="IPR016187">
    <property type="entry name" value="CTDL_fold"/>
</dbReference>
<feature type="domain" description="C-type lectin" evidence="1">
    <location>
        <begin position="488"/>
        <end position="607"/>
    </location>
</feature>
<dbReference type="PROSITE" id="PS50835">
    <property type="entry name" value="IG_LIKE"/>
    <property type="match status" value="2"/>
</dbReference>
<dbReference type="InterPro" id="IPR001304">
    <property type="entry name" value="C-type_lectin-like"/>
</dbReference>
<dbReference type="EMBL" id="KK115395">
    <property type="protein sequence ID" value="KFM65002.1"/>
    <property type="molecule type" value="Genomic_DNA"/>
</dbReference>
<reference evidence="3 4" key="1">
    <citation type="submission" date="2013-11" db="EMBL/GenBank/DDBJ databases">
        <title>Genome sequencing of Stegodyphus mimosarum.</title>
        <authorList>
            <person name="Bechsgaard J."/>
        </authorList>
    </citation>
    <scope>NUCLEOTIDE SEQUENCE [LARGE SCALE GENOMIC DNA]</scope>
</reference>
<keyword evidence="4" id="KW-1185">Reference proteome</keyword>
<evidence type="ECO:0000259" key="1">
    <source>
        <dbReference type="PROSITE" id="PS50041"/>
    </source>
</evidence>
<feature type="domain" description="C-type lectin" evidence="1">
    <location>
        <begin position="628"/>
        <end position="756"/>
    </location>
</feature>
<dbReference type="OMA" id="RYWISER"/>
<dbReference type="SMART" id="SM00034">
    <property type="entry name" value="CLECT"/>
    <property type="match status" value="2"/>
</dbReference>
<feature type="non-terminal residue" evidence="3">
    <location>
        <position position="950"/>
    </location>
</feature>
<feature type="domain" description="Ig-like" evidence="2">
    <location>
        <begin position="765"/>
        <end position="855"/>
    </location>
</feature>
<dbReference type="Gene3D" id="3.10.100.10">
    <property type="entry name" value="Mannose-Binding Protein A, subunit A"/>
    <property type="match status" value="2"/>
</dbReference>
<dbReference type="PROSITE" id="PS50041">
    <property type="entry name" value="C_TYPE_LECTIN_2"/>
    <property type="match status" value="2"/>
</dbReference>
<protein>
    <submittedName>
        <fullName evidence="3">Uncharacterized protein</fullName>
    </submittedName>
</protein>
<proteinExistence type="predicted"/>
<dbReference type="SUPFAM" id="SSF56436">
    <property type="entry name" value="C-type lectin-like"/>
    <property type="match status" value="2"/>
</dbReference>
<dbReference type="AlphaFoldDB" id="A0A087TIR3"/>
<dbReference type="CDD" id="cd00037">
    <property type="entry name" value="CLECT"/>
    <property type="match status" value="2"/>
</dbReference>
<dbReference type="InterPro" id="IPR007110">
    <property type="entry name" value="Ig-like_dom"/>
</dbReference>
<name>A0A087TIR3_STEMI</name>
<evidence type="ECO:0000313" key="4">
    <source>
        <dbReference type="Proteomes" id="UP000054359"/>
    </source>
</evidence>
<dbReference type="OrthoDB" id="6434904at2759"/>
<evidence type="ECO:0000313" key="3">
    <source>
        <dbReference type="EMBL" id="KFM65002.1"/>
    </source>
</evidence>
<evidence type="ECO:0000259" key="2">
    <source>
        <dbReference type="PROSITE" id="PS50835"/>
    </source>
</evidence>
<accession>A0A087TIR3</accession>
<organism evidence="3 4">
    <name type="scientific">Stegodyphus mimosarum</name>
    <name type="common">African social velvet spider</name>
    <dbReference type="NCBI Taxonomy" id="407821"/>
    <lineage>
        <taxon>Eukaryota</taxon>
        <taxon>Metazoa</taxon>
        <taxon>Ecdysozoa</taxon>
        <taxon>Arthropoda</taxon>
        <taxon>Chelicerata</taxon>
        <taxon>Arachnida</taxon>
        <taxon>Araneae</taxon>
        <taxon>Araneomorphae</taxon>
        <taxon>Entelegynae</taxon>
        <taxon>Eresoidea</taxon>
        <taxon>Eresidae</taxon>
        <taxon>Stegodyphus</taxon>
    </lineage>
</organism>
<dbReference type="Proteomes" id="UP000054359">
    <property type="component" value="Unassembled WGS sequence"/>
</dbReference>
<feature type="domain" description="Ig-like" evidence="2">
    <location>
        <begin position="191"/>
        <end position="284"/>
    </location>
</feature>